<organism evidence="3 4">
    <name type="scientific">Acaryochloris marina (strain MBIC 11017)</name>
    <dbReference type="NCBI Taxonomy" id="329726"/>
    <lineage>
        <taxon>Bacteria</taxon>
        <taxon>Bacillati</taxon>
        <taxon>Cyanobacteriota</taxon>
        <taxon>Cyanophyceae</taxon>
        <taxon>Acaryochloridales</taxon>
        <taxon>Acaryochloridaceae</taxon>
        <taxon>Acaryochloris</taxon>
    </lineage>
</organism>
<evidence type="ECO:0000313" key="3">
    <source>
        <dbReference type="EMBL" id="ABW29269.1"/>
    </source>
</evidence>
<gene>
    <name evidence="3" type="ordered locus">AM1_4290</name>
</gene>
<dbReference type="HOGENOM" id="CLU_2178034_0_0_3"/>
<dbReference type="OrthoDB" id="9853627at2"/>
<accession>B0CDR7</accession>
<sequence length="105" mass="10667">MNITQIARNTIAAAALITLGLSTNAVAETQTVTRGPNGAASIVKKVPVDAQQQPTTEPHDALSVVNRGPNGAPHITKTDSTARSAATPTGNIITRGPNGAAFITN</sequence>
<dbReference type="Proteomes" id="UP000000268">
    <property type="component" value="Chromosome"/>
</dbReference>
<keyword evidence="2" id="KW-0732">Signal</keyword>
<dbReference type="EMBL" id="CP000828">
    <property type="protein sequence ID" value="ABW29269.1"/>
    <property type="molecule type" value="Genomic_DNA"/>
</dbReference>
<evidence type="ECO:0000313" key="4">
    <source>
        <dbReference type="Proteomes" id="UP000000268"/>
    </source>
</evidence>
<dbReference type="RefSeq" id="WP_012164597.1">
    <property type="nucleotide sequence ID" value="NC_009925.1"/>
</dbReference>
<feature type="compositionally biased region" description="Polar residues" evidence="1">
    <location>
        <begin position="78"/>
        <end position="92"/>
    </location>
</feature>
<keyword evidence="4" id="KW-1185">Reference proteome</keyword>
<reference evidence="3 4" key="1">
    <citation type="journal article" date="2008" name="Proc. Natl. Acad. Sci. U.S.A.">
        <title>Niche adaptation and genome expansion in the chlorophyll d-producing cyanobacterium Acaryochloris marina.</title>
        <authorList>
            <person name="Swingley W.D."/>
            <person name="Chen M."/>
            <person name="Cheung P.C."/>
            <person name="Conrad A.L."/>
            <person name="Dejesa L.C."/>
            <person name="Hao J."/>
            <person name="Honchak B.M."/>
            <person name="Karbach L.E."/>
            <person name="Kurdoglu A."/>
            <person name="Lahiri S."/>
            <person name="Mastrian S.D."/>
            <person name="Miyashita H."/>
            <person name="Page L."/>
            <person name="Ramakrishna P."/>
            <person name="Satoh S."/>
            <person name="Sattley W.M."/>
            <person name="Shimada Y."/>
            <person name="Taylor H.L."/>
            <person name="Tomo T."/>
            <person name="Tsuchiya T."/>
            <person name="Wang Z.T."/>
            <person name="Raymond J."/>
            <person name="Mimuro M."/>
            <person name="Blankenship R.E."/>
            <person name="Touchman J.W."/>
        </authorList>
    </citation>
    <scope>NUCLEOTIDE SEQUENCE [LARGE SCALE GENOMIC DNA]</scope>
    <source>
        <strain evidence="4">MBIC 11017</strain>
    </source>
</reference>
<evidence type="ECO:0000256" key="1">
    <source>
        <dbReference type="SAM" id="MobiDB-lite"/>
    </source>
</evidence>
<feature type="chain" id="PRO_5002746749" description="Serine protease" evidence="2">
    <location>
        <begin position="28"/>
        <end position="105"/>
    </location>
</feature>
<protein>
    <recommendedName>
        <fullName evidence="5">Serine protease</fullName>
    </recommendedName>
</protein>
<proteinExistence type="predicted"/>
<dbReference type="AlphaFoldDB" id="B0CDR7"/>
<feature type="region of interest" description="Disordered" evidence="1">
    <location>
        <begin position="51"/>
        <end position="105"/>
    </location>
</feature>
<name>B0CDR7_ACAM1</name>
<evidence type="ECO:0000256" key="2">
    <source>
        <dbReference type="SAM" id="SignalP"/>
    </source>
</evidence>
<dbReference type="KEGG" id="amr:AM1_4290"/>
<evidence type="ECO:0008006" key="5">
    <source>
        <dbReference type="Google" id="ProtNLM"/>
    </source>
</evidence>
<feature type="signal peptide" evidence="2">
    <location>
        <begin position="1"/>
        <end position="27"/>
    </location>
</feature>